<feature type="non-terminal residue" evidence="2">
    <location>
        <position position="70"/>
    </location>
</feature>
<dbReference type="EMBL" id="KB467909">
    <property type="protein sequence ID" value="PCH37035.1"/>
    <property type="molecule type" value="Genomic_DNA"/>
</dbReference>
<accession>A0A2H3J5U0</accession>
<protein>
    <submittedName>
        <fullName evidence="2">Uncharacterized protein</fullName>
    </submittedName>
</protein>
<proteinExistence type="predicted"/>
<dbReference type="AlphaFoldDB" id="A0A2H3J5U0"/>
<evidence type="ECO:0000256" key="1">
    <source>
        <dbReference type="SAM" id="MobiDB-lite"/>
    </source>
</evidence>
<keyword evidence="3" id="KW-1185">Reference proteome</keyword>
<feature type="region of interest" description="Disordered" evidence="1">
    <location>
        <begin position="1"/>
        <end position="55"/>
    </location>
</feature>
<evidence type="ECO:0000313" key="2">
    <source>
        <dbReference type="EMBL" id="PCH37035.1"/>
    </source>
</evidence>
<sequence length="70" mass="8024">MVRWFSTLPLHARRRPSPQDAPGRGVDAQQQPTRTPPHRARHPQRAPQPRAAPPRCFVIPHSKHIFATHD</sequence>
<dbReference type="Proteomes" id="UP000218811">
    <property type="component" value="Unassembled WGS sequence"/>
</dbReference>
<feature type="compositionally biased region" description="Low complexity" evidence="1">
    <location>
        <begin position="45"/>
        <end position="55"/>
    </location>
</feature>
<name>A0A2H3J5U0_WOLCO</name>
<reference evidence="2 3" key="1">
    <citation type="journal article" date="2012" name="Science">
        <title>The Paleozoic origin of enzymatic lignin decomposition reconstructed from 31 fungal genomes.</title>
        <authorList>
            <person name="Floudas D."/>
            <person name="Binder M."/>
            <person name="Riley R."/>
            <person name="Barry K."/>
            <person name="Blanchette R.A."/>
            <person name="Henrissat B."/>
            <person name="Martinez A.T."/>
            <person name="Otillar R."/>
            <person name="Spatafora J.W."/>
            <person name="Yadav J.S."/>
            <person name="Aerts A."/>
            <person name="Benoit I."/>
            <person name="Boyd A."/>
            <person name="Carlson A."/>
            <person name="Copeland A."/>
            <person name="Coutinho P.M."/>
            <person name="de Vries R.P."/>
            <person name="Ferreira P."/>
            <person name="Findley K."/>
            <person name="Foster B."/>
            <person name="Gaskell J."/>
            <person name="Glotzer D."/>
            <person name="Gorecki P."/>
            <person name="Heitman J."/>
            <person name="Hesse C."/>
            <person name="Hori C."/>
            <person name="Igarashi K."/>
            <person name="Jurgens J.A."/>
            <person name="Kallen N."/>
            <person name="Kersten P."/>
            <person name="Kohler A."/>
            <person name="Kuees U."/>
            <person name="Kumar T.K.A."/>
            <person name="Kuo A."/>
            <person name="LaButti K."/>
            <person name="Larrondo L.F."/>
            <person name="Lindquist E."/>
            <person name="Ling A."/>
            <person name="Lombard V."/>
            <person name="Lucas S."/>
            <person name="Lundell T."/>
            <person name="Martin R."/>
            <person name="McLaughlin D.J."/>
            <person name="Morgenstern I."/>
            <person name="Morin E."/>
            <person name="Murat C."/>
            <person name="Nagy L.G."/>
            <person name="Nolan M."/>
            <person name="Ohm R.A."/>
            <person name="Patyshakuliyeva A."/>
            <person name="Rokas A."/>
            <person name="Ruiz-Duenas F.J."/>
            <person name="Sabat G."/>
            <person name="Salamov A."/>
            <person name="Samejima M."/>
            <person name="Schmutz J."/>
            <person name="Slot J.C."/>
            <person name="St John F."/>
            <person name="Stenlid J."/>
            <person name="Sun H."/>
            <person name="Sun S."/>
            <person name="Syed K."/>
            <person name="Tsang A."/>
            <person name="Wiebenga A."/>
            <person name="Young D."/>
            <person name="Pisabarro A."/>
            <person name="Eastwood D.C."/>
            <person name="Martin F."/>
            <person name="Cullen D."/>
            <person name="Grigoriev I.V."/>
            <person name="Hibbett D.S."/>
        </authorList>
    </citation>
    <scope>NUCLEOTIDE SEQUENCE [LARGE SCALE GENOMIC DNA]</scope>
    <source>
        <strain evidence="2 3">MD-104</strain>
    </source>
</reference>
<organism evidence="2 3">
    <name type="scientific">Wolfiporia cocos (strain MD-104)</name>
    <name type="common">Brown rot fungus</name>
    <dbReference type="NCBI Taxonomy" id="742152"/>
    <lineage>
        <taxon>Eukaryota</taxon>
        <taxon>Fungi</taxon>
        <taxon>Dikarya</taxon>
        <taxon>Basidiomycota</taxon>
        <taxon>Agaricomycotina</taxon>
        <taxon>Agaricomycetes</taxon>
        <taxon>Polyporales</taxon>
        <taxon>Phaeolaceae</taxon>
        <taxon>Wolfiporia</taxon>
    </lineage>
</organism>
<gene>
    <name evidence="2" type="ORF">WOLCODRAFT_167272</name>
</gene>
<evidence type="ECO:0000313" key="3">
    <source>
        <dbReference type="Proteomes" id="UP000218811"/>
    </source>
</evidence>